<dbReference type="SUPFAM" id="SSF46626">
    <property type="entry name" value="Cytochrome c"/>
    <property type="match status" value="2"/>
</dbReference>
<reference evidence="8" key="1">
    <citation type="submission" date="2015-11" db="EMBL/GenBank/DDBJ databases">
        <authorList>
            <person name="Varghese N."/>
        </authorList>
    </citation>
    <scope>NUCLEOTIDE SEQUENCE [LARGE SCALE GENOMIC DNA]</scope>
</reference>
<organism evidence="7 8">
    <name type="scientific">Candidatus Thermokryptus mobilis</name>
    <dbReference type="NCBI Taxonomy" id="1643428"/>
    <lineage>
        <taxon>Bacteria</taxon>
        <taxon>Pseudomonadati</taxon>
        <taxon>Candidatus Kryptoniota</taxon>
        <taxon>Candidatus Thermokryptus</taxon>
    </lineage>
</organism>
<keyword evidence="5" id="KW-0732">Signal</keyword>
<evidence type="ECO:0000256" key="2">
    <source>
        <dbReference type="ARBA" id="ARBA00022723"/>
    </source>
</evidence>
<evidence type="ECO:0000313" key="7">
    <source>
        <dbReference type="EMBL" id="CUU00916.1"/>
    </source>
</evidence>
<dbReference type="PROSITE" id="PS51007">
    <property type="entry name" value="CYTC"/>
    <property type="match status" value="2"/>
</dbReference>
<dbReference type="RefSeq" id="WP_140943928.1">
    <property type="nucleotide sequence ID" value="NZ_FAOO01000001.1"/>
</dbReference>
<dbReference type="PROSITE" id="PS51257">
    <property type="entry name" value="PROKAR_LIPOPROTEIN"/>
    <property type="match status" value="1"/>
</dbReference>
<gene>
    <name evidence="7" type="ORF">JGI1_00118</name>
</gene>
<dbReference type="Pfam" id="PF13442">
    <property type="entry name" value="Cytochrome_CBB3"/>
    <property type="match status" value="1"/>
</dbReference>
<dbReference type="InterPro" id="IPR009056">
    <property type="entry name" value="Cyt_c-like_dom"/>
</dbReference>
<keyword evidence="2 4" id="KW-0479">Metal-binding</keyword>
<dbReference type="OrthoDB" id="9811395at2"/>
<feature type="chain" id="PRO_5006624500" evidence="5">
    <location>
        <begin position="17"/>
        <end position="247"/>
    </location>
</feature>
<dbReference type="AlphaFoldDB" id="A0A0S4MPT1"/>
<evidence type="ECO:0000256" key="3">
    <source>
        <dbReference type="ARBA" id="ARBA00023004"/>
    </source>
</evidence>
<feature type="signal peptide" evidence="5">
    <location>
        <begin position="1"/>
        <end position="16"/>
    </location>
</feature>
<evidence type="ECO:0000256" key="1">
    <source>
        <dbReference type="ARBA" id="ARBA00022617"/>
    </source>
</evidence>
<name>A0A0S4MPT1_9BACT</name>
<dbReference type="Gene3D" id="1.10.760.10">
    <property type="entry name" value="Cytochrome c-like domain"/>
    <property type="match status" value="2"/>
</dbReference>
<dbReference type="STRING" id="1643428.GCA_001442855_00111"/>
<dbReference type="GO" id="GO:0020037">
    <property type="term" value="F:heme binding"/>
    <property type="evidence" value="ECO:0007669"/>
    <property type="project" value="InterPro"/>
</dbReference>
<keyword evidence="8" id="KW-1185">Reference proteome</keyword>
<evidence type="ECO:0000313" key="8">
    <source>
        <dbReference type="Proteomes" id="UP000320623"/>
    </source>
</evidence>
<dbReference type="Proteomes" id="UP000320623">
    <property type="component" value="Unassembled WGS sequence"/>
</dbReference>
<accession>A0A0S4MPT1</accession>
<protein>
    <submittedName>
        <fullName evidence="7">Cytochrome C oxidase, cbb3-type, subunit III</fullName>
    </submittedName>
</protein>
<sequence length="247" mass="28042">MRKTLFLILLPALLLACSRNQTVKLPEEVERGRKIFYDSNYGSTGLACANCHADFDDEKYPDDRIRPGHNLIGVTKKKTTWYGRFRGEALEATAYGAGLCVVMYQRKDNIKNPFKALPPEDASALIAYFEFITGDAEPKINDIKPILPWEDEKDRLAKLENFKSKILSLKGNPQNGEIIYEKACQQCHSEEISIGPPLFSIEINPEKIIEFIRAGSPMESQTMMMPFFTPDKLTDQDIADLISFLKR</sequence>
<feature type="domain" description="Cytochrome c" evidence="6">
    <location>
        <begin position="27"/>
        <end position="133"/>
    </location>
</feature>
<dbReference type="InterPro" id="IPR036909">
    <property type="entry name" value="Cyt_c-like_dom_sf"/>
</dbReference>
<evidence type="ECO:0000256" key="5">
    <source>
        <dbReference type="SAM" id="SignalP"/>
    </source>
</evidence>
<dbReference type="EMBL" id="FAOO01000001">
    <property type="protein sequence ID" value="CUU00916.1"/>
    <property type="molecule type" value="Genomic_DNA"/>
</dbReference>
<keyword evidence="1 4" id="KW-0349">Heme</keyword>
<evidence type="ECO:0000256" key="4">
    <source>
        <dbReference type="PROSITE-ProRule" id="PRU00433"/>
    </source>
</evidence>
<keyword evidence="3 4" id="KW-0408">Iron</keyword>
<evidence type="ECO:0000259" key="6">
    <source>
        <dbReference type="PROSITE" id="PS51007"/>
    </source>
</evidence>
<dbReference type="GO" id="GO:0009055">
    <property type="term" value="F:electron transfer activity"/>
    <property type="evidence" value="ECO:0007669"/>
    <property type="project" value="InterPro"/>
</dbReference>
<dbReference type="GO" id="GO:0046872">
    <property type="term" value="F:metal ion binding"/>
    <property type="evidence" value="ECO:0007669"/>
    <property type="project" value="UniProtKB-KW"/>
</dbReference>
<feature type="domain" description="Cytochrome c" evidence="6">
    <location>
        <begin position="171"/>
        <end position="247"/>
    </location>
</feature>
<proteinExistence type="predicted"/>